<feature type="transmembrane region" description="Helical" evidence="7">
    <location>
        <begin position="243"/>
        <end position="265"/>
    </location>
</feature>
<evidence type="ECO:0000256" key="3">
    <source>
        <dbReference type="ARBA" id="ARBA00022475"/>
    </source>
</evidence>
<accession>A0ABV9FLD1</accession>
<evidence type="ECO:0000259" key="8">
    <source>
        <dbReference type="PROSITE" id="PS50928"/>
    </source>
</evidence>
<dbReference type="EMBL" id="JBHSEP010000039">
    <property type="protein sequence ID" value="MFC4602029.1"/>
    <property type="molecule type" value="Genomic_DNA"/>
</dbReference>
<name>A0ABV9FLD1_9BACL</name>
<organism evidence="9 10">
    <name type="scientific">Cohnella hongkongensis</name>
    <dbReference type="NCBI Taxonomy" id="178337"/>
    <lineage>
        <taxon>Bacteria</taxon>
        <taxon>Bacillati</taxon>
        <taxon>Bacillota</taxon>
        <taxon>Bacilli</taxon>
        <taxon>Bacillales</taxon>
        <taxon>Paenibacillaceae</taxon>
        <taxon>Cohnella</taxon>
    </lineage>
</organism>
<proteinExistence type="inferred from homology"/>
<feature type="transmembrane region" description="Helical" evidence="7">
    <location>
        <begin position="110"/>
        <end position="134"/>
    </location>
</feature>
<dbReference type="PROSITE" id="PS50928">
    <property type="entry name" value="ABC_TM1"/>
    <property type="match status" value="1"/>
</dbReference>
<keyword evidence="6 7" id="KW-0472">Membrane</keyword>
<feature type="transmembrane region" description="Helical" evidence="7">
    <location>
        <begin position="74"/>
        <end position="98"/>
    </location>
</feature>
<evidence type="ECO:0000313" key="9">
    <source>
        <dbReference type="EMBL" id="MFC4602029.1"/>
    </source>
</evidence>
<dbReference type="SUPFAM" id="SSF161098">
    <property type="entry name" value="MetI-like"/>
    <property type="match status" value="1"/>
</dbReference>
<dbReference type="Gene3D" id="1.10.3720.10">
    <property type="entry name" value="MetI-like"/>
    <property type="match status" value="1"/>
</dbReference>
<feature type="transmembrane region" description="Helical" evidence="7">
    <location>
        <begin position="12"/>
        <end position="31"/>
    </location>
</feature>
<keyword evidence="10" id="KW-1185">Reference proteome</keyword>
<dbReference type="PANTHER" id="PTHR43744:SF12">
    <property type="entry name" value="ABC TRANSPORTER PERMEASE PROTEIN MG189-RELATED"/>
    <property type="match status" value="1"/>
</dbReference>
<dbReference type="RefSeq" id="WP_378102951.1">
    <property type="nucleotide sequence ID" value="NZ_JBHSEP010000039.1"/>
</dbReference>
<reference evidence="10" key="1">
    <citation type="journal article" date="2019" name="Int. J. Syst. Evol. Microbiol.">
        <title>The Global Catalogue of Microorganisms (GCM) 10K type strain sequencing project: providing services to taxonomists for standard genome sequencing and annotation.</title>
        <authorList>
            <consortium name="The Broad Institute Genomics Platform"/>
            <consortium name="The Broad Institute Genome Sequencing Center for Infectious Disease"/>
            <person name="Wu L."/>
            <person name="Ma J."/>
        </authorList>
    </citation>
    <scope>NUCLEOTIDE SEQUENCE [LARGE SCALE GENOMIC DNA]</scope>
    <source>
        <strain evidence="10">CCUG 49571</strain>
    </source>
</reference>
<dbReference type="InterPro" id="IPR000515">
    <property type="entry name" value="MetI-like"/>
</dbReference>
<dbReference type="CDD" id="cd06261">
    <property type="entry name" value="TM_PBP2"/>
    <property type="match status" value="1"/>
</dbReference>
<evidence type="ECO:0000256" key="6">
    <source>
        <dbReference type="ARBA" id="ARBA00023136"/>
    </source>
</evidence>
<keyword evidence="4 7" id="KW-0812">Transmembrane</keyword>
<dbReference type="InterPro" id="IPR035906">
    <property type="entry name" value="MetI-like_sf"/>
</dbReference>
<evidence type="ECO:0000256" key="4">
    <source>
        <dbReference type="ARBA" id="ARBA00022692"/>
    </source>
</evidence>
<evidence type="ECO:0000313" key="10">
    <source>
        <dbReference type="Proteomes" id="UP001596028"/>
    </source>
</evidence>
<feature type="transmembrane region" description="Helical" evidence="7">
    <location>
        <begin position="146"/>
        <end position="164"/>
    </location>
</feature>
<feature type="domain" description="ABC transmembrane type-1" evidence="8">
    <location>
        <begin position="75"/>
        <end position="265"/>
    </location>
</feature>
<evidence type="ECO:0000256" key="2">
    <source>
        <dbReference type="ARBA" id="ARBA00022448"/>
    </source>
</evidence>
<evidence type="ECO:0000256" key="7">
    <source>
        <dbReference type="RuleBase" id="RU363032"/>
    </source>
</evidence>
<dbReference type="PANTHER" id="PTHR43744">
    <property type="entry name" value="ABC TRANSPORTER PERMEASE PROTEIN MG189-RELATED-RELATED"/>
    <property type="match status" value="1"/>
</dbReference>
<comment type="subcellular location">
    <subcellularLocation>
        <location evidence="1 7">Cell membrane</location>
        <topology evidence="1 7">Multi-pass membrane protein</topology>
    </subcellularLocation>
</comment>
<feature type="transmembrane region" description="Helical" evidence="7">
    <location>
        <begin position="185"/>
        <end position="206"/>
    </location>
</feature>
<evidence type="ECO:0000256" key="5">
    <source>
        <dbReference type="ARBA" id="ARBA00022989"/>
    </source>
</evidence>
<comment type="similarity">
    <text evidence="7">Belongs to the binding-protein-dependent transport system permease family.</text>
</comment>
<keyword evidence="2 7" id="KW-0813">Transport</keyword>
<gene>
    <name evidence="9" type="ORF">ACFO3S_27680</name>
</gene>
<comment type="caution">
    <text evidence="9">The sequence shown here is derived from an EMBL/GenBank/DDBJ whole genome shotgun (WGS) entry which is preliminary data.</text>
</comment>
<protein>
    <submittedName>
        <fullName evidence="9">Carbohydrate ABC transporter permease</fullName>
    </submittedName>
</protein>
<dbReference type="Pfam" id="PF00528">
    <property type="entry name" value="BPD_transp_1"/>
    <property type="match status" value="1"/>
</dbReference>
<evidence type="ECO:0000256" key="1">
    <source>
        <dbReference type="ARBA" id="ARBA00004651"/>
    </source>
</evidence>
<keyword evidence="5 7" id="KW-1133">Transmembrane helix</keyword>
<dbReference type="Proteomes" id="UP001596028">
    <property type="component" value="Unassembled WGS sequence"/>
</dbReference>
<keyword evidence="3" id="KW-1003">Cell membrane</keyword>
<sequence length="281" mass="31524">MFNFRLKRKAVDYVVALFLLALGIMMIYPFLWMLSVSFERLANVELPFPPRLIPENFSWFNYKLVFENGMLVKAYLNSLTVAVFSVLLSVGAALLAGYAFSRGSFPGKKILFFVVLATMMIPFETRLIPMFTMFNSFGMINSKSPLILPSILNALGILLAKHYFDRLPEGLRESAKIDGASEFTVFIRIFVPLTGPITATLAILAFQDSWNSFLWPLVVIHDQALKTVPLFLSSFSGEDGQRLLGLTMATATMSILPILLVFLFFQKYIIRSVALSGLKGE</sequence>